<comment type="subcellular location">
    <subcellularLocation>
        <location evidence="2">Nucleus</location>
    </subcellularLocation>
</comment>
<dbReference type="FunFam" id="3.30.160.60:FF:000097">
    <property type="entry name" value="Zinc finger protein"/>
    <property type="match status" value="1"/>
</dbReference>
<feature type="compositionally biased region" description="Polar residues" evidence="13">
    <location>
        <begin position="146"/>
        <end position="159"/>
    </location>
</feature>
<keyword evidence="10" id="KW-0804">Transcription</keyword>
<dbReference type="Proteomes" id="UP000824540">
    <property type="component" value="Unassembled WGS sequence"/>
</dbReference>
<evidence type="ECO:0000313" key="15">
    <source>
        <dbReference type="EMBL" id="KAG9333000.1"/>
    </source>
</evidence>
<feature type="domain" description="C2H2-type" evidence="14">
    <location>
        <begin position="576"/>
        <end position="601"/>
    </location>
</feature>
<feature type="region of interest" description="Disordered" evidence="13">
    <location>
        <begin position="1"/>
        <end position="41"/>
    </location>
</feature>
<name>A0A8T2N0N6_9TELE</name>
<gene>
    <name evidence="15" type="ORF">JZ751_013875</name>
</gene>
<keyword evidence="4" id="KW-0479">Metal-binding</keyword>
<dbReference type="PROSITE" id="PS50157">
    <property type="entry name" value="ZINC_FINGER_C2H2_2"/>
    <property type="match status" value="11"/>
</dbReference>
<evidence type="ECO:0000256" key="5">
    <source>
        <dbReference type="ARBA" id="ARBA00022737"/>
    </source>
</evidence>
<keyword evidence="11" id="KW-0539">Nucleus</keyword>
<keyword evidence="6 12" id="KW-0863">Zinc-finger</keyword>
<dbReference type="SUPFAM" id="SSF57667">
    <property type="entry name" value="beta-beta-alpha zinc fingers"/>
    <property type="match status" value="5"/>
</dbReference>
<dbReference type="SMART" id="SM00355">
    <property type="entry name" value="ZnF_C2H2"/>
    <property type="match status" value="11"/>
</dbReference>
<evidence type="ECO:0000256" key="4">
    <source>
        <dbReference type="ARBA" id="ARBA00022723"/>
    </source>
</evidence>
<feature type="domain" description="C2H2-type" evidence="14">
    <location>
        <begin position="436"/>
        <end position="463"/>
    </location>
</feature>
<feature type="domain" description="C2H2-type" evidence="14">
    <location>
        <begin position="464"/>
        <end position="491"/>
    </location>
</feature>
<dbReference type="InterPro" id="IPR050527">
    <property type="entry name" value="Snail/Krueppel_Znf"/>
</dbReference>
<evidence type="ECO:0000256" key="8">
    <source>
        <dbReference type="ARBA" id="ARBA00023015"/>
    </source>
</evidence>
<dbReference type="FunFam" id="3.30.160.60:FF:000478">
    <property type="entry name" value="Zinc finger protein 133"/>
    <property type="match status" value="1"/>
</dbReference>
<evidence type="ECO:0000256" key="9">
    <source>
        <dbReference type="ARBA" id="ARBA00023125"/>
    </source>
</evidence>
<feature type="domain" description="C2H2-type" evidence="14">
    <location>
        <begin position="381"/>
        <end position="408"/>
    </location>
</feature>
<dbReference type="FunFam" id="3.30.160.60:FF:000446">
    <property type="entry name" value="Zinc finger protein"/>
    <property type="match status" value="1"/>
</dbReference>
<dbReference type="AlphaFoldDB" id="A0A8T2N0N6"/>
<evidence type="ECO:0000256" key="12">
    <source>
        <dbReference type="PROSITE-ProRule" id="PRU00042"/>
    </source>
</evidence>
<evidence type="ECO:0000256" key="11">
    <source>
        <dbReference type="ARBA" id="ARBA00023242"/>
    </source>
</evidence>
<keyword evidence="7" id="KW-0862">Zinc</keyword>
<dbReference type="InterPro" id="IPR013087">
    <property type="entry name" value="Znf_C2H2_type"/>
</dbReference>
<evidence type="ECO:0000256" key="7">
    <source>
        <dbReference type="ARBA" id="ARBA00022833"/>
    </source>
</evidence>
<feature type="domain" description="C2H2-type" evidence="14">
    <location>
        <begin position="409"/>
        <end position="436"/>
    </location>
</feature>
<comment type="similarity">
    <text evidence="3">Belongs to the krueppel C2H2-type zinc-finger protein family.</text>
</comment>
<comment type="caution">
    <text evidence="15">The sequence shown here is derived from an EMBL/GenBank/DDBJ whole genome shotgun (WGS) entry which is preliminary data.</text>
</comment>
<dbReference type="GO" id="GO:0008270">
    <property type="term" value="F:zinc ion binding"/>
    <property type="evidence" value="ECO:0007669"/>
    <property type="project" value="UniProtKB-KW"/>
</dbReference>
<dbReference type="OrthoDB" id="40579at2759"/>
<keyword evidence="16" id="KW-1185">Reference proteome</keyword>
<reference evidence="15" key="1">
    <citation type="thesis" date="2021" institute="BYU ScholarsArchive" country="Provo, UT, USA">
        <title>Applications of and Algorithms for Genome Assembly and Genomic Analyses with an Emphasis on Marine Teleosts.</title>
        <authorList>
            <person name="Pickett B.D."/>
        </authorList>
    </citation>
    <scope>NUCLEOTIDE SEQUENCE</scope>
    <source>
        <strain evidence="15">HI-2016</strain>
    </source>
</reference>
<feature type="domain" description="C2H2-type" evidence="14">
    <location>
        <begin position="520"/>
        <end position="547"/>
    </location>
</feature>
<evidence type="ECO:0000259" key="14">
    <source>
        <dbReference type="PROSITE" id="PS50157"/>
    </source>
</evidence>
<dbReference type="FunFam" id="3.30.160.60:FF:000358">
    <property type="entry name" value="zinc finger protein 24"/>
    <property type="match status" value="1"/>
</dbReference>
<dbReference type="GO" id="GO:0000978">
    <property type="term" value="F:RNA polymerase II cis-regulatory region sequence-specific DNA binding"/>
    <property type="evidence" value="ECO:0007669"/>
    <property type="project" value="TreeGrafter"/>
</dbReference>
<dbReference type="PROSITE" id="PS00028">
    <property type="entry name" value="ZINC_FINGER_C2H2_1"/>
    <property type="match status" value="11"/>
</dbReference>
<dbReference type="FunFam" id="3.30.160.60:FF:000110">
    <property type="entry name" value="Zinc finger protein-like"/>
    <property type="match status" value="1"/>
</dbReference>
<evidence type="ECO:0000256" key="6">
    <source>
        <dbReference type="ARBA" id="ARBA00022771"/>
    </source>
</evidence>
<dbReference type="PANTHER" id="PTHR24388">
    <property type="entry name" value="ZINC FINGER PROTEIN"/>
    <property type="match status" value="1"/>
</dbReference>
<proteinExistence type="inferred from homology"/>
<evidence type="ECO:0000256" key="10">
    <source>
        <dbReference type="ARBA" id="ARBA00023163"/>
    </source>
</evidence>
<dbReference type="FunFam" id="3.30.160.60:FF:002110">
    <property type="entry name" value="Zinc finger protein 1053"/>
    <property type="match status" value="1"/>
</dbReference>
<feature type="compositionally biased region" description="Basic and acidic residues" evidence="13">
    <location>
        <begin position="10"/>
        <end position="39"/>
    </location>
</feature>
<feature type="domain" description="C2H2-type" evidence="14">
    <location>
        <begin position="325"/>
        <end position="352"/>
    </location>
</feature>
<keyword evidence="8" id="KW-0805">Transcription regulation</keyword>
<dbReference type="PANTHER" id="PTHR24388:SF54">
    <property type="entry name" value="PROTEIN ESCARGOT"/>
    <property type="match status" value="1"/>
</dbReference>
<dbReference type="EMBL" id="JAFBMS010000223">
    <property type="protein sequence ID" value="KAG9333000.1"/>
    <property type="molecule type" value="Genomic_DNA"/>
</dbReference>
<keyword evidence="9" id="KW-0238">DNA-binding</keyword>
<protein>
    <recommendedName>
        <fullName evidence="14">C2H2-type domain-containing protein</fullName>
    </recommendedName>
</protein>
<feature type="domain" description="C2H2-type" evidence="14">
    <location>
        <begin position="353"/>
        <end position="380"/>
    </location>
</feature>
<keyword evidence="5" id="KW-0677">Repeat</keyword>
<evidence type="ECO:0000256" key="2">
    <source>
        <dbReference type="ARBA" id="ARBA00004123"/>
    </source>
</evidence>
<accession>A0A8T2N0N6</accession>
<feature type="domain" description="C2H2-type" evidence="14">
    <location>
        <begin position="492"/>
        <end position="519"/>
    </location>
</feature>
<dbReference type="InterPro" id="IPR036236">
    <property type="entry name" value="Znf_C2H2_sf"/>
</dbReference>
<feature type="region of interest" description="Disordered" evidence="13">
    <location>
        <begin position="107"/>
        <end position="164"/>
    </location>
</feature>
<dbReference type="GO" id="GO:0005634">
    <property type="term" value="C:nucleus"/>
    <property type="evidence" value="ECO:0007669"/>
    <property type="project" value="UniProtKB-SubCell"/>
</dbReference>
<dbReference type="GO" id="GO:0000981">
    <property type="term" value="F:DNA-binding transcription factor activity, RNA polymerase II-specific"/>
    <property type="evidence" value="ECO:0007669"/>
    <property type="project" value="TreeGrafter"/>
</dbReference>
<evidence type="ECO:0000256" key="1">
    <source>
        <dbReference type="ARBA" id="ARBA00003767"/>
    </source>
</evidence>
<dbReference type="FunFam" id="3.30.160.60:FF:000690">
    <property type="entry name" value="Zinc finger protein 354C"/>
    <property type="match status" value="1"/>
</dbReference>
<dbReference type="Pfam" id="PF00096">
    <property type="entry name" value="zf-C2H2"/>
    <property type="match status" value="10"/>
</dbReference>
<evidence type="ECO:0000256" key="3">
    <source>
        <dbReference type="ARBA" id="ARBA00006991"/>
    </source>
</evidence>
<feature type="domain" description="C2H2-type" evidence="14">
    <location>
        <begin position="240"/>
        <end position="268"/>
    </location>
</feature>
<dbReference type="FunFam" id="3.30.160.60:FF:002343">
    <property type="entry name" value="Zinc finger protein 33A"/>
    <property type="match status" value="3"/>
</dbReference>
<comment type="function">
    <text evidence="1">May be involved in transcriptional regulation.</text>
</comment>
<evidence type="ECO:0000256" key="13">
    <source>
        <dbReference type="SAM" id="MobiDB-lite"/>
    </source>
</evidence>
<feature type="compositionally biased region" description="Acidic residues" evidence="13">
    <location>
        <begin position="114"/>
        <end position="127"/>
    </location>
</feature>
<dbReference type="Gene3D" id="3.30.160.60">
    <property type="entry name" value="Classic Zinc Finger"/>
    <property type="match status" value="11"/>
</dbReference>
<evidence type="ECO:0000313" key="16">
    <source>
        <dbReference type="Proteomes" id="UP000824540"/>
    </source>
</evidence>
<organism evidence="15 16">
    <name type="scientific">Albula glossodonta</name>
    <name type="common">roundjaw bonefish</name>
    <dbReference type="NCBI Taxonomy" id="121402"/>
    <lineage>
        <taxon>Eukaryota</taxon>
        <taxon>Metazoa</taxon>
        <taxon>Chordata</taxon>
        <taxon>Craniata</taxon>
        <taxon>Vertebrata</taxon>
        <taxon>Euteleostomi</taxon>
        <taxon>Actinopterygii</taxon>
        <taxon>Neopterygii</taxon>
        <taxon>Teleostei</taxon>
        <taxon>Albuliformes</taxon>
        <taxon>Albulidae</taxon>
        <taxon>Albula</taxon>
    </lineage>
</organism>
<feature type="domain" description="C2H2-type" evidence="14">
    <location>
        <begin position="548"/>
        <end position="575"/>
    </location>
</feature>
<sequence>MMETFGKVKQRAERRPPKPFKLTERPVKEESEEFQIHHDEEEDTLCAIREEELLKDLVIKEEFEMDDAAECKRQETGPGGNSALKTVEQVKNELEEFEINQFNDDSNVATLRVEEEEDDIEDEEEEDNSRGQTMKEETETVTWETSSLSDTLEQETGSGEDSFLLGTKSTYEDYGLTITEYDCGDQGVERPGGSLGDAAEFPGGLHMGGYHGDLQYIPKAADIEYECGPGGSVEMSAQIFPCTRCPVSFTVELYLHRHLKRSHPEDYITLLRSKSLIADSLSPANKACQDQTSSEPIPTSAIVNLPMRNDLLSQKRSTTSTAKTHACPQCGKSFTRKNDLKVHQRSHTGEKPYPCTECGRRFVCSDVLKRHLRIHTGERPYSCSQCGRRFSVLYNLTRHERTHTGQRPYYCGECNKNFIRAEDLKKHQQTHTAERHHCSQCGKSFSHVETLKTHLRTHTGEKPYHCSQCGKNFGFSRDLKKHQIIHTGERPYSCSQCTKSFGRVWDLTIHQRSHSGERPYHCSQCGQSFSLIGNFKRHQLTHTGERTFHCPQCGKSFVRAAHLKHHLQTHTEEKEYQCSRCGKSFNHLGNFKRHQRSHPGE</sequence>